<name>A0ABS8HHU7_9XANT</name>
<gene>
    <name evidence="2" type="ORF">LL965_17445</name>
</gene>
<sequence length="85" mass="9546">MSEDGYTRITLRIPDGLHAKLTGEAARTSKSMNAEIVQRLESSFEAEPKNAQMSNDWRYVLLDLIEHGKVTSETLEKIKKNAGPQ</sequence>
<keyword evidence="3" id="KW-1185">Reference proteome</keyword>
<reference evidence="2 3" key="1">
    <citation type="submission" date="2021-10" db="EMBL/GenBank/DDBJ databases">
        <title>Genome sequencing of Xanthomonas strains from NCPPB.</title>
        <authorList>
            <person name="Hussein R."/>
            <person name="Harrison J."/>
            <person name="Studholme D.J."/>
            <person name="Vicente J."/>
            <person name="Grant M."/>
        </authorList>
    </citation>
    <scope>NUCLEOTIDE SEQUENCE [LARGE SCALE GENOMIC DNA]</scope>
    <source>
        <strain evidence="2 3">NCPPB 101</strain>
    </source>
</reference>
<dbReference type="Gene3D" id="1.10.1220.10">
    <property type="entry name" value="Met repressor-like"/>
    <property type="match status" value="1"/>
</dbReference>
<dbReference type="Pfam" id="PF03869">
    <property type="entry name" value="Arc"/>
    <property type="match status" value="1"/>
</dbReference>
<dbReference type="InterPro" id="IPR013321">
    <property type="entry name" value="Arc_rbn_hlx_hlx"/>
</dbReference>
<dbReference type="InterPro" id="IPR010985">
    <property type="entry name" value="Ribbon_hlx_hlx"/>
</dbReference>
<evidence type="ECO:0000313" key="2">
    <source>
        <dbReference type="EMBL" id="MCC4621769.1"/>
    </source>
</evidence>
<dbReference type="Proteomes" id="UP001199206">
    <property type="component" value="Unassembled WGS sequence"/>
</dbReference>
<proteinExistence type="predicted"/>
<evidence type="ECO:0000259" key="1">
    <source>
        <dbReference type="Pfam" id="PF03869"/>
    </source>
</evidence>
<protein>
    <submittedName>
        <fullName evidence="2">Type II toxin-antitoxin system HicB family antitoxin</fullName>
    </submittedName>
</protein>
<accession>A0ABS8HHU7</accession>
<dbReference type="InterPro" id="IPR005569">
    <property type="entry name" value="Arc_DNA-bd_dom"/>
</dbReference>
<dbReference type="RefSeq" id="WP_152527270.1">
    <property type="nucleotide sequence ID" value="NZ_CAWLZN010000001.1"/>
</dbReference>
<evidence type="ECO:0000313" key="3">
    <source>
        <dbReference type="Proteomes" id="UP001199206"/>
    </source>
</evidence>
<dbReference type="SUPFAM" id="SSF47598">
    <property type="entry name" value="Ribbon-helix-helix"/>
    <property type="match status" value="1"/>
</dbReference>
<organism evidence="2 3">
    <name type="scientific">Xanthomonas cassavae CFBP 4642</name>
    <dbReference type="NCBI Taxonomy" id="1219375"/>
    <lineage>
        <taxon>Bacteria</taxon>
        <taxon>Pseudomonadati</taxon>
        <taxon>Pseudomonadota</taxon>
        <taxon>Gammaproteobacteria</taxon>
        <taxon>Lysobacterales</taxon>
        <taxon>Lysobacteraceae</taxon>
        <taxon>Xanthomonas</taxon>
    </lineage>
</organism>
<dbReference type="EMBL" id="JAJGQJ010000052">
    <property type="protein sequence ID" value="MCC4621769.1"/>
    <property type="molecule type" value="Genomic_DNA"/>
</dbReference>
<feature type="domain" description="Arc-like DNA binding" evidence="1">
    <location>
        <begin position="10"/>
        <end position="47"/>
    </location>
</feature>
<comment type="caution">
    <text evidence="2">The sequence shown here is derived from an EMBL/GenBank/DDBJ whole genome shotgun (WGS) entry which is preliminary data.</text>
</comment>